<dbReference type="AlphaFoldDB" id="A0A0K9PZ03"/>
<evidence type="ECO:0000256" key="3">
    <source>
        <dbReference type="ARBA" id="ARBA00023125"/>
    </source>
</evidence>
<feature type="compositionally biased region" description="Polar residues" evidence="6">
    <location>
        <begin position="50"/>
        <end position="76"/>
    </location>
</feature>
<dbReference type="InterPro" id="IPR025422">
    <property type="entry name" value="TGA_domain"/>
</dbReference>
<dbReference type="Pfam" id="PF14144">
    <property type="entry name" value="DOG1"/>
    <property type="match status" value="1"/>
</dbReference>
<dbReference type="PANTHER" id="PTHR45693">
    <property type="entry name" value="TRANSCRIPTION FACTOR TGA9"/>
    <property type="match status" value="1"/>
</dbReference>
<feature type="region of interest" description="Disordered" evidence="6">
    <location>
        <begin position="43"/>
        <end position="78"/>
    </location>
</feature>
<evidence type="ECO:0000259" key="7">
    <source>
        <dbReference type="Pfam" id="PF14144"/>
    </source>
</evidence>
<gene>
    <name evidence="8" type="ORF">ZOSMA_132G00630</name>
</gene>
<comment type="subcellular location">
    <subcellularLocation>
        <location evidence="1">Nucleus</location>
    </subcellularLocation>
</comment>
<proteinExistence type="predicted"/>
<evidence type="ECO:0000256" key="1">
    <source>
        <dbReference type="ARBA" id="ARBA00004123"/>
    </source>
</evidence>
<dbReference type="GO" id="GO:0043565">
    <property type="term" value="F:sequence-specific DNA binding"/>
    <property type="evidence" value="ECO:0007669"/>
    <property type="project" value="InterPro"/>
</dbReference>
<evidence type="ECO:0000256" key="4">
    <source>
        <dbReference type="ARBA" id="ARBA00023163"/>
    </source>
</evidence>
<keyword evidence="3" id="KW-0238">DNA-binding</keyword>
<keyword evidence="4" id="KW-0804">Transcription</keyword>
<dbReference type="GO" id="GO:0006351">
    <property type="term" value="P:DNA-templated transcription"/>
    <property type="evidence" value="ECO:0007669"/>
    <property type="project" value="InterPro"/>
</dbReference>
<comment type="caution">
    <text evidence="8">The sequence shown here is derived from an EMBL/GenBank/DDBJ whole genome shotgun (WGS) entry which is preliminary data.</text>
</comment>
<organism evidence="8 9">
    <name type="scientific">Zostera marina</name>
    <name type="common">Eelgrass</name>
    <dbReference type="NCBI Taxonomy" id="29655"/>
    <lineage>
        <taxon>Eukaryota</taxon>
        <taxon>Viridiplantae</taxon>
        <taxon>Streptophyta</taxon>
        <taxon>Embryophyta</taxon>
        <taxon>Tracheophyta</taxon>
        <taxon>Spermatophyta</taxon>
        <taxon>Magnoliopsida</taxon>
        <taxon>Liliopsida</taxon>
        <taxon>Zosteraceae</taxon>
        <taxon>Zostera</taxon>
    </lineage>
</organism>
<keyword evidence="9" id="KW-1185">Reference proteome</keyword>
<dbReference type="EMBL" id="LFYR01000379">
    <property type="protein sequence ID" value="KMZ74293.1"/>
    <property type="molecule type" value="Genomic_DNA"/>
</dbReference>
<sequence>MALLLVFGSVPMPCVVLGKFLLAMVPALRKTVFNSIGGIVSQATQEKRQQQPPNLVSLSSSGDQSHSTAGNDTTESCKTKILVRKTPAERCFLWLGGFRSSELLKLLANQLEPLTEQ</sequence>
<keyword evidence="2" id="KW-0805">Transcription regulation</keyword>
<evidence type="ECO:0000256" key="2">
    <source>
        <dbReference type="ARBA" id="ARBA00023015"/>
    </source>
</evidence>
<dbReference type="STRING" id="29655.A0A0K9PZ03"/>
<feature type="domain" description="DOG1" evidence="7">
    <location>
        <begin position="85"/>
        <end position="108"/>
    </location>
</feature>
<dbReference type="PANTHER" id="PTHR45693:SF46">
    <property type="entry name" value="TRANSCRIPTION FACTOR TGA2-RELATED"/>
    <property type="match status" value="1"/>
</dbReference>
<evidence type="ECO:0000256" key="6">
    <source>
        <dbReference type="SAM" id="MobiDB-lite"/>
    </source>
</evidence>
<dbReference type="Proteomes" id="UP000036987">
    <property type="component" value="Unassembled WGS sequence"/>
</dbReference>
<accession>A0A0K9PZ03</accession>
<protein>
    <recommendedName>
        <fullName evidence="7">DOG1 domain-containing protein</fullName>
    </recommendedName>
</protein>
<keyword evidence="5" id="KW-0539">Nucleus</keyword>
<name>A0A0K9PZ03_ZOSMR</name>
<evidence type="ECO:0000313" key="8">
    <source>
        <dbReference type="EMBL" id="KMZ74293.1"/>
    </source>
</evidence>
<evidence type="ECO:0000256" key="5">
    <source>
        <dbReference type="ARBA" id="ARBA00023242"/>
    </source>
</evidence>
<reference evidence="9" key="1">
    <citation type="journal article" date="2016" name="Nature">
        <title>The genome of the seagrass Zostera marina reveals angiosperm adaptation to the sea.</title>
        <authorList>
            <person name="Olsen J.L."/>
            <person name="Rouze P."/>
            <person name="Verhelst B."/>
            <person name="Lin Y.-C."/>
            <person name="Bayer T."/>
            <person name="Collen J."/>
            <person name="Dattolo E."/>
            <person name="De Paoli E."/>
            <person name="Dittami S."/>
            <person name="Maumus F."/>
            <person name="Michel G."/>
            <person name="Kersting A."/>
            <person name="Lauritano C."/>
            <person name="Lohaus R."/>
            <person name="Toepel M."/>
            <person name="Tonon T."/>
            <person name="Vanneste K."/>
            <person name="Amirebrahimi M."/>
            <person name="Brakel J."/>
            <person name="Bostroem C."/>
            <person name="Chovatia M."/>
            <person name="Grimwood J."/>
            <person name="Jenkins J.W."/>
            <person name="Jueterbock A."/>
            <person name="Mraz A."/>
            <person name="Stam W.T."/>
            <person name="Tice H."/>
            <person name="Bornberg-Bauer E."/>
            <person name="Green P.J."/>
            <person name="Pearson G.A."/>
            <person name="Procaccini G."/>
            <person name="Duarte C.M."/>
            <person name="Schmutz J."/>
            <person name="Reusch T.B.H."/>
            <person name="Van de Peer Y."/>
        </authorList>
    </citation>
    <scope>NUCLEOTIDE SEQUENCE [LARGE SCALE GENOMIC DNA]</scope>
    <source>
        <strain evidence="9">cv. Finnish</strain>
    </source>
</reference>
<dbReference type="GO" id="GO:0005634">
    <property type="term" value="C:nucleus"/>
    <property type="evidence" value="ECO:0007669"/>
    <property type="project" value="UniProtKB-SubCell"/>
</dbReference>
<evidence type="ECO:0000313" key="9">
    <source>
        <dbReference type="Proteomes" id="UP000036987"/>
    </source>
</evidence>